<dbReference type="EMBL" id="CAUYUJ010021998">
    <property type="protein sequence ID" value="CAK0908375.1"/>
    <property type="molecule type" value="Genomic_DNA"/>
</dbReference>
<accession>A0ABN9Y742</accession>
<evidence type="ECO:0000256" key="8">
    <source>
        <dbReference type="SAM" id="Phobius"/>
    </source>
</evidence>
<feature type="coiled-coil region" evidence="7">
    <location>
        <begin position="294"/>
        <end position="328"/>
    </location>
</feature>
<dbReference type="Pfam" id="PF14703">
    <property type="entry name" value="PHM7_cyt"/>
    <property type="match status" value="1"/>
</dbReference>
<comment type="similarity">
    <text evidence="2">Belongs to the CSC1 (TC 1.A.17) family.</text>
</comment>
<dbReference type="Pfam" id="PF02714">
    <property type="entry name" value="RSN1_7TM"/>
    <property type="match status" value="1"/>
</dbReference>
<evidence type="ECO:0000259" key="11">
    <source>
        <dbReference type="Pfam" id="PF14703"/>
    </source>
</evidence>
<name>A0ABN9Y742_9DINO</name>
<sequence length="523" mass="57941">DDAWEQATGVSKDNTGDLNTFLSVLAVNVAVLVAALVFLSCMRKLYPQVYANNTRTKAEGGLEFAIPFKPSEAFFSWLLASYRAPHESLRACGVGVDCILLLDFTSFACRLLAWLAAPLVLVLAPLHAVWGGAGSGDLLGSVGINNVQNGSWIYWIHGYAVFYVVAMAEHLLFSEMRSFQLVRFRWLLDLEPPRSTTVLVEGVPESHCSDHALKEYFQMLFPGAVEHACVVRYTGHLKALVEGLKDRKLALEKARFAKTKIDVAIVDEKVEARGAEAGGLPPQGAGGRPMTRKHEKLEASRAALETEVQHLEREVLELQTEARAERKRILEDGELPMVQQANLFGDVENVLSEKARAVNAPSGFVTFLSEREAMLALNMRCNADVENFVMSIPPEPSNVNYGDLGVPLFRQKLWGLVGYGLIFGVFWSYLPFIVLISSFTNLQALRSSIPVVDNMIKAFPPSQILLEGLLSTLALVIFMSFLPTIFMWVFRMCFTLKSQAGEQLKLQVECRQTATRMAEDGTC</sequence>
<dbReference type="Proteomes" id="UP001189429">
    <property type="component" value="Unassembled WGS sequence"/>
</dbReference>
<reference evidence="12" key="1">
    <citation type="submission" date="2023-10" db="EMBL/GenBank/DDBJ databases">
        <authorList>
            <person name="Chen Y."/>
            <person name="Shah S."/>
            <person name="Dougan E. K."/>
            <person name="Thang M."/>
            <person name="Chan C."/>
        </authorList>
    </citation>
    <scope>NUCLEOTIDE SEQUENCE [LARGE SCALE GENOMIC DNA]</scope>
</reference>
<evidence type="ECO:0000259" key="9">
    <source>
        <dbReference type="Pfam" id="PF02714"/>
    </source>
</evidence>
<dbReference type="PANTHER" id="PTHR13018:SF5">
    <property type="entry name" value="RE44586P"/>
    <property type="match status" value="1"/>
</dbReference>
<feature type="transmembrane region" description="Helical" evidence="8">
    <location>
        <begin position="469"/>
        <end position="490"/>
    </location>
</feature>
<organism evidence="12 13">
    <name type="scientific">Prorocentrum cordatum</name>
    <dbReference type="NCBI Taxonomy" id="2364126"/>
    <lineage>
        <taxon>Eukaryota</taxon>
        <taxon>Sar</taxon>
        <taxon>Alveolata</taxon>
        <taxon>Dinophyceae</taxon>
        <taxon>Prorocentrales</taxon>
        <taxon>Prorocentraceae</taxon>
        <taxon>Prorocentrum</taxon>
    </lineage>
</organism>
<feature type="non-terminal residue" evidence="12">
    <location>
        <position position="1"/>
    </location>
</feature>
<dbReference type="InterPro" id="IPR003864">
    <property type="entry name" value="CSC1/OSCA1-like_7TM"/>
</dbReference>
<dbReference type="InterPro" id="IPR027815">
    <property type="entry name" value="CSC1/OSCA1-like_cyt"/>
</dbReference>
<keyword evidence="13" id="KW-1185">Reference proteome</keyword>
<keyword evidence="5 8" id="KW-1133">Transmembrane helix</keyword>
<evidence type="ECO:0000256" key="6">
    <source>
        <dbReference type="ARBA" id="ARBA00023136"/>
    </source>
</evidence>
<dbReference type="InterPro" id="IPR032880">
    <property type="entry name" value="CSC1/OSCA1-like_N"/>
</dbReference>
<feature type="transmembrane region" description="Helical" evidence="8">
    <location>
        <begin position="413"/>
        <end position="436"/>
    </location>
</feature>
<evidence type="ECO:0008006" key="14">
    <source>
        <dbReference type="Google" id="ProtNLM"/>
    </source>
</evidence>
<evidence type="ECO:0000313" key="12">
    <source>
        <dbReference type="EMBL" id="CAK0908375.1"/>
    </source>
</evidence>
<evidence type="ECO:0000256" key="3">
    <source>
        <dbReference type="ARBA" id="ARBA00022448"/>
    </source>
</evidence>
<gene>
    <name evidence="12" type="ORF">PCOR1329_LOCUS83062</name>
</gene>
<keyword evidence="4 8" id="KW-0812">Transmembrane</keyword>
<dbReference type="Pfam" id="PF13967">
    <property type="entry name" value="RSN1_TM"/>
    <property type="match status" value="1"/>
</dbReference>
<feature type="transmembrane region" description="Helical" evidence="8">
    <location>
        <begin position="20"/>
        <end position="39"/>
    </location>
</feature>
<comment type="subcellular location">
    <subcellularLocation>
        <location evidence="1">Membrane</location>
        <topology evidence="1">Multi-pass membrane protein</topology>
    </subcellularLocation>
</comment>
<feature type="transmembrane region" description="Helical" evidence="8">
    <location>
        <begin position="152"/>
        <end position="173"/>
    </location>
</feature>
<comment type="caution">
    <text evidence="12">The sequence shown here is derived from an EMBL/GenBank/DDBJ whole genome shotgun (WGS) entry which is preliminary data.</text>
</comment>
<evidence type="ECO:0000256" key="2">
    <source>
        <dbReference type="ARBA" id="ARBA00007779"/>
    </source>
</evidence>
<dbReference type="PANTHER" id="PTHR13018">
    <property type="entry name" value="PROBABLE MEMBRANE PROTEIN DUF221-RELATED"/>
    <property type="match status" value="1"/>
</dbReference>
<dbReference type="InterPro" id="IPR045122">
    <property type="entry name" value="Csc1-like"/>
</dbReference>
<evidence type="ECO:0000313" key="13">
    <source>
        <dbReference type="Proteomes" id="UP001189429"/>
    </source>
</evidence>
<feature type="domain" description="CSC1/OSCA1-like 7TM region" evidence="9">
    <location>
        <begin position="419"/>
        <end position="494"/>
    </location>
</feature>
<keyword evidence="6 8" id="KW-0472">Membrane</keyword>
<evidence type="ECO:0000259" key="10">
    <source>
        <dbReference type="Pfam" id="PF13967"/>
    </source>
</evidence>
<feature type="transmembrane region" description="Helical" evidence="8">
    <location>
        <begin position="111"/>
        <end position="132"/>
    </location>
</feature>
<feature type="domain" description="CSC1/OSCA1-like cytosolic" evidence="11">
    <location>
        <begin position="196"/>
        <end position="400"/>
    </location>
</feature>
<evidence type="ECO:0000256" key="1">
    <source>
        <dbReference type="ARBA" id="ARBA00004141"/>
    </source>
</evidence>
<protein>
    <recommendedName>
        <fullName evidence="14">CSC1/OSCA1-like cytosolic domain-containing protein</fullName>
    </recommendedName>
</protein>
<evidence type="ECO:0000256" key="5">
    <source>
        <dbReference type="ARBA" id="ARBA00022989"/>
    </source>
</evidence>
<feature type="domain" description="CSC1/OSCA1-like N-terminal transmembrane" evidence="10">
    <location>
        <begin position="21"/>
        <end position="173"/>
    </location>
</feature>
<evidence type="ECO:0000256" key="7">
    <source>
        <dbReference type="SAM" id="Coils"/>
    </source>
</evidence>
<keyword evidence="3" id="KW-0813">Transport</keyword>
<evidence type="ECO:0000256" key="4">
    <source>
        <dbReference type="ARBA" id="ARBA00022692"/>
    </source>
</evidence>
<proteinExistence type="inferred from homology"/>
<keyword evidence="7" id="KW-0175">Coiled coil</keyword>